<dbReference type="RefSeq" id="WP_130022390.1">
    <property type="nucleotide sequence ID" value="NZ_SEWF01000025.1"/>
</dbReference>
<dbReference type="AlphaFoldDB" id="A0A4Q5LX89"/>
<name>A0A4Q5LX89_9BACT</name>
<protein>
    <submittedName>
        <fullName evidence="2">Uncharacterized protein</fullName>
    </submittedName>
</protein>
<reference evidence="2 3" key="1">
    <citation type="submission" date="2019-02" db="EMBL/GenBank/DDBJ databases">
        <title>Bacterial novel species Emticicia sp. 17J42-9 isolated from soil.</title>
        <authorList>
            <person name="Jung H.-Y."/>
        </authorList>
    </citation>
    <scope>NUCLEOTIDE SEQUENCE [LARGE SCALE GENOMIC DNA]</scope>
    <source>
        <strain evidence="2 3">17J42-9</strain>
    </source>
</reference>
<accession>A0A4Q5LX89</accession>
<comment type="caution">
    <text evidence="2">The sequence shown here is derived from an EMBL/GenBank/DDBJ whole genome shotgun (WGS) entry which is preliminary data.</text>
</comment>
<evidence type="ECO:0000256" key="1">
    <source>
        <dbReference type="SAM" id="SignalP"/>
    </source>
</evidence>
<organism evidence="2 3">
    <name type="scientific">Emticicia agri</name>
    <dbReference type="NCBI Taxonomy" id="2492393"/>
    <lineage>
        <taxon>Bacteria</taxon>
        <taxon>Pseudomonadati</taxon>
        <taxon>Bacteroidota</taxon>
        <taxon>Cytophagia</taxon>
        <taxon>Cytophagales</taxon>
        <taxon>Leadbetterellaceae</taxon>
        <taxon>Emticicia</taxon>
    </lineage>
</organism>
<evidence type="ECO:0000313" key="2">
    <source>
        <dbReference type="EMBL" id="RYU94456.1"/>
    </source>
</evidence>
<dbReference type="EMBL" id="SEWF01000025">
    <property type="protein sequence ID" value="RYU94456.1"/>
    <property type="molecule type" value="Genomic_DNA"/>
</dbReference>
<dbReference type="OrthoDB" id="946948at2"/>
<feature type="chain" id="PRO_5020927442" evidence="1">
    <location>
        <begin position="20"/>
        <end position="379"/>
    </location>
</feature>
<feature type="signal peptide" evidence="1">
    <location>
        <begin position="1"/>
        <end position="19"/>
    </location>
</feature>
<sequence>MKQLFTLLCYSFCSLPLIGQSVTISPTSTSAIIQSSSTTSGFLPPRMSKSQREAIVNPVNGLLVFQNTSNVDSPPGYYWYNGAYWRRLVEANELSWNVNNNNQSSAVSGNVGIGTAAPGDKLHIRTSTSSAGITFEGVNPTFQFRQQGAATAAYTDKGFIQLADNDLRIGVNSSNTTGKFIIRTHGADQIEVDGSGGGGRMFFNYNGTNVGSISPSSSGNLHISTPGTSSDFVGLNGALFATYGGRVGIGISDPQERLDVQGNLKLLGSIAMAGEITKTNVAEGSFLPLCYGRVGFSGDRQSGSSNFTSDNPSTGRYKIYNVSINYNSTIIVTLNSSNAQIIASAGCGDGDCTVYLKDGFSNENRFDPINQAFYFVIYR</sequence>
<gene>
    <name evidence="2" type="ORF">EWM59_16790</name>
</gene>
<dbReference type="Proteomes" id="UP000293162">
    <property type="component" value="Unassembled WGS sequence"/>
</dbReference>
<keyword evidence="3" id="KW-1185">Reference proteome</keyword>
<keyword evidence="1" id="KW-0732">Signal</keyword>
<proteinExistence type="predicted"/>
<evidence type="ECO:0000313" key="3">
    <source>
        <dbReference type="Proteomes" id="UP000293162"/>
    </source>
</evidence>